<dbReference type="EC" id="4.2.1.51" evidence="7"/>
<dbReference type="InterPro" id="IPR008242">
    <property type="entry name" value="Chor_mutase/pphenate_deHydtase"/>
</dbReference>
<keyword evidence="15" id="KW-0511">Multifunctional enzyme</keyword>
<evidence type="ECO:0000256" key="13">
    <source>
        <dbReference type="ARBA" id="ARBA00023235"/>
    </source>
</evidence>
<dbReference type="PROSITE" id="PS51671">
    <property type="entry name" value="ACT"/>
    <property type="match status" value="1"/>
</dbReference>
<gene>
    <name evidence="23" type="ORF">Tharo_1207</name>
</gene>
<evidence type="ECO:0000256" key="15">
    <source>
        <dbReference type="ARBA" id="ARBA00023268"/>
    </source>
</evidence>
<evidence type="ECO:0000256" key="9">
    <source>
        <dbReference type="ARBA" id="ARBA00022490"/>
    </source>
</evidence>
<dbReference type="Proteomes" id="UP000241885">
    <property type="component" value="Chromosome"/>
</dbReference>
<dbReference type="GO" id="GO:0004106">
    <property type="term" value="F:chorismate mutase activity"/>
    <property type="evidence" value="ECO:0007669"/>
    <property type="project" value="UniProtKB-EC"/>
</dbReference>
<evidence type="ECO:0000256" key="10">
    <source>
        <dbReference type="ARBA" id="ARBA00022605"/>
    </source>
</evidence>
<dbReference type="PROSITE" id="PS51168">
    <property type="entry name" value="CHORISMATE_MUT_2"/>
    <property type="match status" value="1"/>
</dbReference>
<keyword evidence="10" id="KW-0028">Amino-acid biosynthesis</keyword>
<comment type="subcellular location">
    <subcellularLocation>
        <location evidence="3">Cytoplasm</location>
    </subcellularLocation>
</comment>
<dbReference type="GO" id="GO:0004664">
    <property type="term" value="F:prephenate dehydratase activity"/>
    <property type="evidence" value="ECO:0007669"/>
    <property type="project" value="UniProtKB-EC"/>
</dbReference>
<dbReference type="CDD" id="cd04905">
    <property type="entry name" value="ACT_CM-PDT"/>
    <property type="match status" value="1"/>
</dbReference>
<keyword evidence="14 23" id="KW-0456">Lyase</keyword>
<comment type="catalytic activity">
    <reaction evidence="18">
        <text>prephenate + H(+) = 3-phenylpyruvate + CO2 + H2O</text>
        <dbReference type="Rhea" id="RHEA:21648"/>
        <dbReference type="ChEBI" id="CHEBI:15377"/>
        <dbReference type="ChEBI" id="CHEBI:15378"/>
        <dbReference type="ChEBI" id="CHEBI:16526"/>
        <dbReference type="ChEBI" id="CHEBI:18005"/>
        <dbReference type="ChEBI" id="CHEBI:29934"/>
        <dbReference type="EC" id="4.2.1.51"/>
    </reaction>
</comment>
<dbReference type="NCBIfam" id="NF008865">
    <property type="entry name" value="PRK11898.1"/>
    <property type="match status" value="1"/>
</dbReference>
<dbReference type="InterPro" id="IPR001086">
    <property type="entry name" value="Preph_deHydtase"/>
</dbReference>
<evidence type="ECO:0000256" key="8">
    <source>
        <dbReference type="ARBA" id="ARBA00014401"/>
    </source>
</evidence>
<protein>
    <recommendedName>
        <fullName evidence="8">Bifunctional chorismate mutase/prephenate dehydratase</fullName>
        <ecNumber evidence="7">4.2.1.51</ecNumber>
        <ecNumber evidence="6">5.4.99.5</ecNumber>
    </recommendedName>
    <alternativeName>
        <fullName evidence="17">Chorismate mutase-prephenate dehydratase</fullName>
    </alternativeName>
    <alternativeName>
        <fullName evidence="16">p-protein</fullName>
    </alternativeName>
</protein>
<dbReference type="UniPathway" id="UPA00121">
    <property type="reaction ID" value="UER00345"/>
</dbReference>
<dbReference type="Pfam" id="PF01817">
    <property type="entry name" value="CM_2"/>
    <property type="match status" value="1"/>
</dbReference>
<dbReference type="Pfam" id="PF01842">
    <property type="entry name" value="ACT"/>
    <property type="match status" value="1"/>
</dbReference>
<dbReference type="SUPFAM" id="SSF53850">
    <property type="entry name" value="Periplasmic binding protein-like II"/>
    <property type="match status" value="1"/>
</dbReference>
<dbReference type="InterPro" id="IPR010957">
    <property type="entry name" value="G/b/e-P-prot_chorismate_mutase"/>
</dbReference>
<dbReference type="SUPFAM" id="SSF55021">
    <property type="entry name" value="ACT-like"/>
    <property type="match status" value="1"/>
</dbReference>
<keyword evidence="13 23" id="KW-0413">Isomerase</keyword>
<keyword evidence="12" id="KW-0584">Phenylalanine biosynthesis</keyword>
<dbReference type="UniPathway" id="UPA00120">
    <property type="reaction ID" value="UER00203"/>
</dbReference>
<comment type="catalytic activity">
    <reaction evidence="1">
        <text>chorismate = prephenate</text>
        <dbReference type="Rhea" id="RHEA:13897"/>
        <dbReference type="ChEBI" id="CHEBI:29748"/>
        <dbReference type="ChEBI" id="CHEBI:29934"/>
        <dbReference type="EC" id="5.4.99.5"/>
    </reaction>
</comment>
<evidence type="ECO:0000256" key="16">
    <source>
        <dbReference type="ARBA" id="ARBA00031175"/>
    </source>
</evidence>
<dbReference type="InterPro" id="IPR045865">
    <property type="entry name" value="ACT-like_dom_sf"/>
</dbReference>
<dbReference type="Gene3D" id="3.30.70.260">
    <property type="match status" value="1"/>
</dbReference>
<feature type="domain" description="Prephenate dehydratase" evidence="21">
    <location>
        <begin position="87"/>
        <end position="262"/>
    </location>
</feature>
<dbReference type="InterPro" id="IPR002701">
    <property type="entry name" value="CM_II_prokaryot"/>
</dbReference>
<evidence type="ECO:0000256" key="2">
    <source>
        <dbReference type="ARBA" id="ARBA00002364"/>
    </source>
</evidence>
<evidence type="ECO:0000259" key="22">
    <source>
        <dbReference type="PROSITE" id="PS51671"/>
    </source>
</evidence>
<evidence type="ECO:0000313" key="24">
    <source>
        <dbReference type="Proteomes" id="UP000241885"/>
    </source>
</evidence>
<proteinExistence type="predicted"/>
<feature type="site" description="Essential for prephenate dehydratase activity" evidence="19">
    <location>
        <position position="255"/>
    </location>
</feature>
<dbReference type="PANTHER" id="PTHR21022">
    <property type="entry name" value="PREPHENATE DEHYDRATASE P PROTEIN"/>
    <property type="match status" value="1"/>
</dbReference>
<dbReference type="AlphaFoldDB" id="A0A2R4BLE6"/>
<evidence type="ECO:0000256" key="12">
    <source>
        <dbReference type="ARBA" id="ARBA00023222"/>
    </source>
</evidence>
<dbReference type="Gene3D" id="3.40.190.10">
    <property type="entry name" value="Periplasmic binding protein-like II"/>
    <property type="match status" value="2"/>
</dbReference>
<dbReference type="InterPro" id="IPR036263">
    <property type="entry name" value="Chorismate_II_sf"/>
</dbReference>
<dbReference type="EC" id="5.4.99.5" evidence="6"/>
<evidence type="ECO:0000256" key="19">
    <source>
        <dbReference type="PIRSR" id="PIRSR001500-2"/>
    </source>
</evidence>
<dbReference type="PIRSF" id="PIRSF001500">
    <property type="entry name" value="Chor_mut_pdt_Ppr"/>
    <property type="match status" value="1"/>
</dbReference>
<dbReference type="GO" id="GO:0046417">
    <property type="term" value="P:chorismate metabolic process"/>
    <property type="evidence" value="ECO:0007669"/>
    <property type="project" value="InterPro"/>
</dbReference>
<dbReference type="FunFam" id="3.30.70.260:FF:000012">
    <property type="entry name" value="Prephenate dehydratase"/>
    <property type="match status" value="1"/>
</dbReference>
<comment type="function">
    <text evidence="2">Catalyzes the Claisen rearrangement of chorismate to prephenate and the decarboxylation/dehydration of prephenate to phenylpyruvate.</text>
</comment>
<feature type="domain" description="ACT" evidence="22">
    <location>
        <begin position="274"/>
        <end position="351"/>
    </location>
</feature>
<dbReference type="KEGG" id="tak:Tharo_1207"/>
<dbReference type="Gene3D" id="1.20.59.10">
    <property type="entry name" value="Chorismate mutase"/>
    <property type="match status" value="1"/>
</dbReference>
<accession>A0A2R4BLE6</accession>
<dbReference type="EMBL" id="CP028339">
    <property type="protein sequence ID" value="AVR88138.1"/>
    <property type="molecule type" value="Genomic_DNA"/>
</dbReference>
<organism evidence="23 24">
    <name type="scientific">Thauera aromatica K172</name>
    <dbReference type="NCBI Taxonomy" id="44139"/>
    <lineage>
        <taxon>Bacteria</taxon>
        <taxon>Pseudomonadati</taxon>
        <taxon>Pseudomonadota</taxon>
        <taxon>Betaproteobacteria</taxon>
        <taxon>Rhodocyclales</taxon>
        <taxon>Zoogloeaceae</taxon>
        <taxon>Thauera</taxon>
    </lineage>
</organism>
<sequence>MSDELLKLRNEIDHLDEEILARLATRARCAQRVGEIKRGNMFYRPDREAQVLRRLADLNPGPLPGDAVKTIFREIMSACLALEHPLRVAYLGPAGTFSESASRKHFGSAPDFMPMAAIEDVFRAVEAGNADYGVVPVENSTEGAVGGTLDLLLTNPLRVCGEVRLRIHQQLMSRAEGIGAARRIYSHAQSLAQCHEWLNRNLPHLPRIPVASNAEAARLASEDPESCALAGEAAARLYGLNVLAPNIEDDPNNTTRFLIIAEHDAGPSGQDRTSLVFSTPNRPGAIHGLLEPLARHGVDMTKLQSRPARSGLWEYVFYADINGHREDPAVAAALQELNERAAFVKVIGSYPVAAI</sequence>
<dbReference type="SUPFAM" id="SSF48600">
    <property type="entry name" value="Chorismate mutase II"/>
    <property type="match status" value="1"/>
</dbReference>
<evidence type="ECO:0000256" key="11">
    <source>
        <dbReference type="ARBA" id="ARBA00023141"/>
    </source>
</evidence>
<comment type="pathway">
    <text evidence="5">Metabolic intermediate biosynthesis; prephenate biosynthesis; prephenate from chorismate: step 1/1.</text>
</comment>
<dbReference type="CDD" id="cd13630">
    <property type="entry name" value="PBP2_PDT_1"/>
    <property type="match status" value="1"/>
</dbReference>
<dbReference type="Pfam" id="PF00800">
    <property type="entry name" value="PDT"/>
    <property type="match status" value="1"/>
</dbReference>
<dbReference type="InterPro" id="IPR002912">
    <property type="entry name" value="ACT_dom"/>
</dbReference>
<evidence type="ECO:0000259" key="20">
    <source>
        <dbReference type="PROSITE" id="PS51168"/>
    </source>
</evidence>
<name>A0A2R4BLE6_THAAR</name>
<dbReference type="RefSeq" id="WP_107220432.1">
    <property type="nucleotide sequence ID" value="NZ_CP028339.1"/>
</dbReference>
<dbReference type="NCBIfam" id="TIGR01807">
    <property type="entry name" value="CM_P2"/>
    <property type="match status" value="1"/>
</dbReference>
<dbReference type="FunFam" id="3.40.190.10:FF:000029">
    <property type="entry name" value="Chorismate mutase/Prephenate dehydratase"/>
    <property type="match status" value="1"/>
</dbReference>
<evidence type="ECO:0000256" key="5">
    <source>
        <dbReference type="ARBA" id="ARBA00004817"/>
    </source>
</evidence>
<feature type="domain" description="Chorismate mutase" evidence="20">
    <location>
        <begin position="1"/>
        <end position="87"/>
    </location>
</feature>
<evidence type="ECO:0000256" key="3">
    <source>
        <dbReference type="ARBA" id="ARBA00004496"/>
    </source>
</evidence>
<keyword evidence="9" id="KW-0963">Cytoplasm</keyword>
<dbReference type="FunFam" id="3.40.190.10:FF:000034">
    <property type="entry name" value="Chorismate mutase/prephenate dehydratase"/>
    <property type="match status" value="1"/>
</dbReference>
<evidence type="ECO:0000256" key="17">
    <source>
        <dbReference type="ARBA" id="ARBA00031520"/>
    </source>
</evidence>
<dbReference type="PROSITE" id="PS00857">
    <property type="entry name" value="PREPHENATE_DEHYDR_1"/>
    <property type="match status" value="1"/>
</dbReference>
<evidence type="ECO:0000256" key="6">
    <source>
        <dbReference type="ARBA" id="ARBA00012404"/>
    </source>
</evidence>
<keyword evidence="11" id="KW-0057">Aromatic amino acid biosynthesis</keyword>
<dbReference type="OrthoDB" id="9802281at2"/>
<dbReference type="InterPro" id="IPR036979">
    <property type="entry name" value="CM_dom_sf"/>
</dbReference>
<comment type="pathway">
    <text evidence="4">Amino-acid biosynthesis; L-phenylalanine biosynthesis; phenylpyruvate from prephenate: step 1/1.</text>
</comment>
<dbReference type="InterPro" id="IPR018528">
    <property type="entry name" value="Preph_deHydtase_CS"/>
</dbReference>
<dbReference type="GO" id="GO:0009094">
    <property type="term" value="P:L-phenylalanine biosynthetic process"/>
    <property type="evidence" value="ECO:0007669"/>
    <property type="project" value="UniProtKB-UniPathway"/>
</dbReference>
<evidence type="ECO:0000256" key="4">
    <source>
        <dbReference type="ARBA" id="ARBA00004741"/>
    </source>
</evidence>
<reference evidence="23 24" key="1">
    <citation type="submission" date="2018-03" db="EMBL/GenBank/DDBJ databases">
        <title>Complete genome sequence of Thauera aromatica, a model organism for studying aromatic compound degradation under denitrifying conditions.</title>
        <authorList>
            <person name="Lo H.-Y."/>
            <person name="Goris T."/>
            <person name="Boll M."/>
            <person name="Mueller J.A."/>
        </authorList>
    </citation>
    <scope>NUCLEOTIDE SEQUENCE [LARGE SCALE GENOMIC DNA]</scope>
    <source>
        <strain evidence="23 24">K172</strain>
    </source>
</reference>
<evidence type="ECO:0000313" key="23">
    <source>
        <dbReference type="EMBL" id="AVR88138.1"/>
    </source>
</evidence>
<evidence type="ECO:0000256" key="1">
    <source>
        <dbReference type="ARBA" id="ARBA00000824"/>
    </source>
</evidence>
<dbReference type="PANTHER" id="PTHR21022:SF19">
    <property type="entry name" value="PREPHENATE DEHYDRATASE-RELATED"/>
    <property type="match status" value="1"/>
</dbReference>
<dbReference type="SMART" id="SM00830">
    <property type="entry name" value="CM_2"/>
    <property type="match status" value="1"/>
</dbReference>
<dbReference type="GO" id="GO:0005737">
    <property type="term" value="C:cytoplasm"/>
    <property type="evidence" value="ECO:0007669"/>
    <property type="project" value="UniProtKB-SubCell"/>
</dbReference>
<evidence type="ECO:0000259" key="21">
    <source>
        <dbReference type="PROSITE" id="PS51171"/>
    </source>
</evidence>
<keyword evidence="24" id="KW-1185">Reference proteome</keyword>
<dbReference type="PROSITE" id="PS51171">
    <property type="entry name" value="PREPHENATE_DEHYDR_3"/>
    <property type="match status" value="1"/>
</dbReference>
<evidence type="ECO:0000256" key="7">
    <source>
        <dbReference type="ARBA" id="ARBA00013147"/>
    </source>
</evidence>
<evidence type="ECO:0000256" key="18">
    <source>
        <dbReference type="ARBA" id="ARBA00047848"/>
    </source>
</evidence>
<evidence type="ECO:0000256" key="14">
    <source>
        <dbReference type="ARBA" id="ARBA00023239"/>
    </source>
</evidence>